<evidence type="ECO:0000313" key="2">
    <source>
        <dbReference type="Proteomes" id="UP000249451"/>
    </source>
</evidence>
<organism evidence="1 2">
    <name type="scientific">Corynebacterium urealyticum</name>
    <dbReference type="NCBI Taxonomy" id="43771"/>
    <lineage>
        <taxon>Bacteria</taxon>
        <taxon>Bacillati</taxon>
        <taxon>Actinomycetota</taxon>
        <taxon>Actinomycetes</taxon>
        <taxon>Mycobacteriales</taxon>
        <taxon>Corynebacteriaceae</taxon>
        <taxon>Corynebacterium</taxon>
    </lineage>
</organism>
<proteinExistence type="predicted"/>
<dbReference type="AlphaFoldDB" id="A0A2W5B0D5"/>
<protein>
    <submittedName>
        <fullName evidence="1">Uncharacterized protein</fullName>
    </submittedName>
</protein>
<comment type="caution">
    <text evidence="1">The sequence shown here is derived from an EMBL/GenBank/DDBJ whole genome shotgun (WGS) entry which is preliminary data.</text>
</comment>
<reference evidence="1 2" key="1">
    <citation type="submission" date="2017-11" db="EMBL/GenBank/DDBJ databases">
        <title>Infants hospitalized years apart are colonized by the same room-sourced microbial strains.</title>
        <authorList>
            <person name="Brooks B."/>
            <person name="Olm M.R."/>
            <person name="Firek B.A."/>
            <person name="Baker R."/>
            <person name="Thomas B.C."/>
            <person name="Morowitz M.J."/>
            <person name="Banfield J.F."/>
        </authorList>
    </citation>
    <scope>NUCLEOTIDE SEQUENCE [LARGE SCALE GENOMIC DNA]</scope>
    <source>
        <strain evidence="1">S2_012_000_R3_87</strain>
    </source>
</reference>
<dbReference type="Proteomes" id="UP000249451">
    <property type="component" value="Unassembled WGS sequence"/>
</dbReference>
<sequence length="105" mass="11958">MEAKSLTSLVFGNVVLESHMNKTVITVYAEDMRSWYFRPSPYTELKVPLDELRGQLSRERADLISERIFDSVTLELEESYPGGVERAQKQLCAWLMNEAGESTPA</sequence>
<name>A0A2W5B0D5_9CORY</name>
<dbReference type="EMBL" id="QFNY01000219">
    <property type="protein sequence ID" value="PZO99192.1"/>
    <property type="molecule type" value="Genomic_DNA"/>
</dbReference>
<gene>
    <name evidence="1" type="ORF">DI609_08870</name>
</gene>
<accession>A0A2W5B0D5</accession>
<evidence type="ECO:0000313" key="1">
    <source>
        <dbReference type="EMBL" id="PZO99192.1"/>
    </source>
</evidence>